<evidence type="ECO:0000256" key="2">
    <source>
        <dbReference type="ARBA" id="ARBA00022741"/>
    </source>
</evidence>
<dbReference type="PANTHER" id="PTHR32463">
    <property type="entry name" value="L-FUCOSE KINASE"/>
    <property type="match status" value="1"/>
</dbReference>
<proteinExistence type="inferred from homology"/>
<dbReference type="InterPro" id="IPR014606">
    <property type="entry name" value="Heptose_7-P_kinase"/>
</dbReference>
<sequence>ISGGGTDFDDFYVNHGGAVLSTAIDKYVFVIVKERFDDMICVNYSKRERVKKVIELRHELVREAMKLVSIHKGIEITTLADIPAEGTGLGSSSSITVGLLQALYAYHGEVTPAKTLAEEACHIEIDILSKPIGRQDQYIASYGNMRFITFDKSSVKVEKIELSPEDKKRLNDNLLLFYTGVTRKSSEILSEQKANISSRVEVLRGMQKLAFEARDTILEGELDVFGEILHRGWQLKKQLASKVSNPAIDDIYETARRAGAIGGKVSGAGGGGFILLYCRKDKQDDVTRALKGLRQLPFRFEQDGSKVIFNYRRSQ</sequence>
<feature type="domain" description="GHMP kinase C-terminal" evidence="7">
    <location>
        <begin position="217"/>
        <end position="291"/>
    </location>
</feature>
<dbReference type="Gene3D" id="3.30.230.120">
    <property type="match status" value="1"/>
</dbReference>
<reference evidence="8" key="1">
    <citation type="journal article" date="2014" name="Front. Microbiol.">
        <title>High frequency of phylogenetically diverse reductive dehalogenase-homologous genes in deep subseafloor sedimentary metagenomes.</title>
        <authorList>
            <person name="Kawai M."/>
            <person name="Futagami T."/>
            <person name="Toyoda A."/>
            <person name="Takaki Y."/>
            <person name="Nishi S."/>
            <person name="Hori S."/>
            <person name="Arai W."/>
            <person name="Tsubouchi T."/>
            <person name="Morono Y."/>
            <person name="Uchiyama I."/>
            <person name="Ito T."/>
            <person name="Fujiyama A."/>
            <person name="Inagaki F."/>
            <person name="Takami H."/>
        </authorList>
    </citation>
    <scope>NUCLEOTIDE SEQUENCE</scope>
    <source>
        <strain evidence="8">Expedition CK06-06</strain>
    </source>
</reference>
<dbReference type="PANTHER" id="PTHR32463:SF0">
    <property type="entry name" value="L-FUCOSE KINASE"/>
    <property type="match status" value="1"/>
</dbReference>
<dbReference type="PRINTS" id="PR00960">
    <property type="entry name" value="LMBPPROTEIN"/>
</dbReference>
<dbReference type="InterPro" id="IPR020568">
    <property type="entry name" value="Ribosomal_Su5_D2-typ_SF"/>
</dbReference>
<evidence type="ECO:0000313" key="8">
    <source>
        <dbReference type="EMBL" id="GAI14591.1"/>
    </source>
</evidence>
<accession>X1M927</accession>
<dbReference type="InterPro" id="IPR013750">
    <property type="entry name" value="GHMP_kinase_C_dom"/>
</dbReference>
<evidence type="ECO:0008006" key="9">
    <source>
        <dbReference type="Google" id="ProtNLM"/>
    </source>
</evidence>
<dbReference type="SUPFAM" id="SSF54211">
    <property type="entry name" value="Ribosomal protein S5 domain 2-like"/>
    <property type="match status" value="1"/>
</dbReference>
<comment type="similarity">
    <text evidence="5">Belongs to the GHMP kinase family.</text>
</comment>
<dbReference type="InterPro" id="IPR001174">
    <property type="entry name" value="HddA/FKP"/>
</dbReference>
<gene>
    <name evidence="8" type="ORF">S06H3_16069</name>
</gene>
<dbReference type="GO" id="GO:0005524">
    <property type="term" value="F:ATP binding"/>
    <property type="evidence" value="ECO:0007669"/>
    <property type="project" value="UniProtKB-KW"/>
</dbReference>
<dbReference type="GO" id="GO:0050201">
    <property type="term" value="F:fucokinase activity"/>
    <property type="evidence" value="ECO:0007669"/>
    <property type="project" value="TreeGrafter"/>
</dbReference>
<keyword evidence="3" id="KW-0418">Kinase</keyword>
<feature type="non-terminal residue" evidence="8">
    <location>
        <position position="1"/>
    </location>
</feature>
<feature type="domain" description="GHMP kinase N-terminal" evidence="6">
    <location>
        <begin position="60"/>
        <end position="143"/>
    </location>
</feature>
<dbReference type="InterPro" id="IPR036554">
    <property type="entry name" value="GHMP_kinase_C_sf"/>
</dbReference>
<dbReference type="EMBL" id="BARV01007933">
    <property type="protein sequence ID" value="GAI14591.1"/>
    <property type="molecule type" value="Genomic_DNA"/>
</dbReference>
<dbReference type="Pfam" id="PF00288">
    <property type="entry name" value="GHMP_kinases_N"/>
    <property type="match status" value="1"/>
</dbReference>
<name>X1M927_9ZZZZ</name>
<evidence type="ECO:0000259" key="6">
    <source>
        <dbReference type="Pfam" id="PF00288"/>
    </source>
</evidence>
<comment type="caution">
    <text evidence="8">The sequence shown here is derived from an EMBL/GenBank/DDBJ whole genome shotgun (WGS) entry which is preliminary data.</text>
</comment>
<keyword evidence="2" id="KW-0547">Nucleotide-binding</keyword>
<evidence type="ECO:0000256" key="5">
    <source>
        <dbReference type="ARBA" id="ARBA00038121"/>
    </source>
</evidence>
<evidence type="ECO:0000256" key="4">
    <source>
        <dbReference type="ARBA" id="ARBA00022840"/>
    </source>
</evidence>
<evidence type="ECO:0000256" key="1">
    <source>
        <dbReference type="ARBA" id="ARBA00022679"/>
    </source>
</evidence>
<organism evidence="8">
    <name type="scientific">marine sediment metagenome</name>
    <dbReference type="NCBI Taxonomy" id="412755"/>
    <lineage>
        <taxon>unclassified sequences</taxon>
        <taxon>metagenomes</taxon>
        <taxon>ecological metagenomes</taxon>
    </lineage>
</organism>
<dbReference type="Pfam" id="PF08544">
    <property type="entry name" value="GHMP_kinases_C"/>
    <property type="match status" value="1"/>
</dbReference>
<dbReference type="AlphaFoldDB" id="X1M927"/>
<dbReference type="PIRSF" id="PIRSF036406">
    <property type="entry name" value="Hept_kin"/>
    <property type="match status" value="1"/>
</dbReference>
<dbReference type="InterPro" id="IPR052203">
    <property type="entry name" value="GHMP_Kinase-Related"/>
</dbReference>
<protein>
    <recommendedName>
        <fullName evidence="9">GHMP kinase C-terminal domain-containing protein</fullName>
    </recommendedName>
</protein>
<keyword evidence="4" id="KW-0067">ATP-binding</keyword>
<dbReference type="GO" id="GO:0042352">
    <property type="term" value="P:GDP-L-fucose salvage"/>
    <property type="evidence" value="ECO:0007669"/>
    <property type="project" value="TreeGrafter"/>
</dbReference>
<evidence type="ECO:0000259" key="7">
    <source>
        <dbReference type="Pfam" id="PF08544"/>
    </source>
</evidence>
<dbReference type="SUPFAM" id="SSF55060">
    <property type="entry name" value="GHMP Kinase, C-terminal domain"/>
    <property type="match status" value="1"/>
</dbReference>
<dbReference type="InterPro" id="IPR006204">
    <property type="entry name" value="GHMP_kinase_N_dom"/>
</dbReference>
<evidence type="ECO:0000256" key="3">
    <source>
        <dbReference type="ARBA" id="ARBA00022777"/>
    </source>
</evidence>
<keyword evidence="1" id="KW-0808">Transferase</keyword>